<name>A0A0V1KUW7_9BILA</name>
<organism evidence="1 2">
    <name type="scientific">Trichinella nativa</name>
    <dbReference type="NCBI Taxonomy" id="6335"/>
    <lineage>
        <taxon>Eukaryota</taxon>
        <taxon>Metazoa</taxon>
        <taxon>Ecdysozoa</taxon>
        <taxon>Nematoda</taxon>
        <taxon>Enoplea</taxon>
        <taxon>Dorylaimia</taxon>
        <taxon>Trichinellida</taxon>
        <taxon>Trichinellidae</taxon>
        <taxon>Trichinella</taxon>
    </lineage>
</organism>
<keyword evidence="2" id="KW-1185">Reference proteome</keyword>
<dbReference type="Proteomes" id="UP000054721">
    <property type="component" value="Unassembled WGS sequence"/>
</dbReference>
<dbReference type="EMBL" id="JYDW01000239">
    <property type="protein sequence ID" value="KRZ51103.1"/>
    <property type="molecule type" value="Genomic_DNA"/>
</dbReference>
<accession>A0A0V1KUW7</accession>
<dbReference type="AlphaFoldDB" id="A0A0V1KUW7"/>
<dbReference type="OrthoDB" id="5914406at2759"/>
<gene>
    <name evidence="1" type="ORF">T02_3220</name>
</gene>
<reference evidence="1 2" key="1">
    <citation type="submission" date="2015-05" db="EMBL/GenBank/DDBJ databases">
        <title>Evolution of Trichinella species and genotypes.</title>
        <authorList>
            <person name="Korhonen P.K."/>
            <person name="Edoardo P."/>
            <person name="Giuseppe L.R."/>
            <person name="Gasser R.B."/>
        </authorList>
    </citation>
    <scope>NUCLEOTIDE SEQUENCE [LARGE SCALE GENOMIC DNA]</scope>
    <source>
        <strain evidence="1">ISS10</strain>
    </source>
</reference>
<sequence>MFKLRMKKTLLHKKNAGVNCYGSYISMTIWRDLLAYSRIFDVLHYKAEELGLQLNPAKFVCDFETALIPAI</sequence>
<protein>
    <submittedName>
        <fullName evidence="1">Uncharacterized protein</fullName>
    </submittedName>
</protein>
<evidence type="ECO:0000313" key="1">
    <source>
        <dbReference type="EMBL" id="KRZ51103.1"/>
    </source>
</evidence>
<evidence type="ECO:0000313" key="2">
    <source>
        <dbReference type="Proteomes" id="UP000054721"/>
    </source>
</evidence>
<proteinExistence type="predicted"/>
<comment type="caution">
    <text evidence="1">The sequence shown here is derived from an EMBL/GenBank/DDBJ whole genome shotgun (WGS) entry which is preliminary data.</text>
</comment>